<comment type="subunit">
    <text evidence="7">Component of the 7-subunit TFIIH core complex composed of XPB, XPD, TFB1/GTF2H1, GTF2H2/P44, TFB4/GTF2H3, TFB2/GTF2H4 and TFB5/GTF2H5, which is active in NER. The core complex associates with the 3-subunit CDK-activating kinase (CAK) module composed of CYCH1/cyclin H1, CDKD and MAT1/At4g30820 to form the 10-subunit holoenzyme (holo-TFIIH) active in transcription.</text>
</comment>
<name>A0AAV6MBH2_9ROSI</name>
<feature type="chain" id="PRO_5043529287" description="General transcription and DNA repair factor IIH subunit TFB4" evidence="9">
    <location>
        <begin position="34"/>
        <end position="847"/>
    </location>
</feature>
<feature type="domain" description="LysM" evidence="10">
    <location>
        <begin position="116"/>
        <end position="163"/>
    </location>
</feature>
<dbReference type="FunFam" id="3.40.50.410:FF:000064">
    <property type="entry name" value="RNA polymerase II transcription factor B subunit 4"/>
    <property type="match status" value="1"/>
</dbReference>
<dbReference type="EMBL" id="JAGKQH010000015">
    <property type="protein sequence ID" value="KAG6578972.1"/>
    <property type="molecule type" value="Genomic_DNA"/>
</dbReference>
<evidence type="ECO:0000256" key="5">
    <source>
        <dbReference type="ARBA" id="ARBA00023204"/>
    </source>
</evidence>
<dbReference type="Proteomes" id="UP000685013">
    <property type="component" value="Chromosome 15"/>
</dbReference>
<reference evidence="11 12" key="1">
    <citation type="journal article" date="2021" name="Hortic Res">
        <title>The domestication of Cucurbita argyrosperma as revealed by the genome of its wild relative.</title>
        <authorList>
            <person name="Barrera-Redondo J."/>
            <person name="Sanchez-de la Vega G."/>
            <person name="Aguirre-Liguori J.A."/>
            <person name="Castellanos-Morales G."/>
            <person name="Gutierrez-Guerrero Y.T."/>
            <person name="Aguirre-Dugua X."/>
            <person name="Aguirre-Planter E."/>
            <person name="Tenaillon M.I."/>
            <person name="Lira-Saade R."/>
            <person name="Eguiarte L.E."/>
        </authorList>
    </citation>
    <scope>NUCLEOTIDE SEQUENCE [LARGE SCALE GENOMIC DNA]</scope>
    <source>
        <strain evidence="11">JBR-2021</strain>
    </source>
</reference>
<dbReference type="PROSITE" id="PS51782">
    <property type="entry name" value="LYSM"/>
    <property type="match status" value="2"/>
</dbReference>
<keyword evidence="7" id="KW-0804">Transcription</keyword>
<organism evidence="11 12">
    <name type="scientific">Cucurbita argyrosperma subsp. sororia</name>
    <dbReference type="NCBI Taxonomy" id="37648"/>
    <lineage>
        <taxon>Eukaryota</taxon>
        <taxon>Viridiplantae</taxon>
        <taxon>Streptophyta</taxon>
        <taxon>Embryophyta</taxon>
        <taxon>Tracheophyta</taxon>
        <taxon>Spermatophyta</taxon>
        <taxon>Magnoliopsida</taxon>
        <taxon>eudicotyledons</taxon>
        <taxon>Gunneridae</taxon>
        <taxon>Pentapetalae</taxon>
        <taxon>rosids</taxon>
        <taxon>fabids</taxon>
        <taxon>Cucurbitales</taxon>
        <taxon>Cucurbitaceae</taxon>
        <taxon>Cucurbiteae</taxon>
        <taxon>Cucurbita</taxon>
    </lineage>
</organism>
<evidence type="ECO:0000256" key="9">
    <source>
        <dbReference type="SAM" id="SignalP"/>
    </source>
</evidence>
<dbReference type="GO" id="GO:0006289">
    <property type="term" value="P:nucleotide-excision repair"/>
    <property type="evidence" value="ECO:0007669"/>
    <property type="project" value="UniProtKB-UniRule"/>
</dbReference>
<keyword evidence="7" id="KW-0863">Zinc-finger</keyword>
<proteinExistence type="inferred from homology"/>
<dbReference type="PANTHER" id="PTHR12831">
    <property type="entry name" value="TRANSCRIPTION INITIATION FACTOR IIH TFIIH , POLYPEPTIDE 3-RELATED"/>
    <property type="match status" value="1"/>
</dbReference>
<evidence type="ECO:0000256" key="6">
    <source>
        <dbReference type="ARBA" id="ARBA00023242"/>
    </source>
</evidence>
<evidence type="ECO:0000256" key="3">
    <source>
        <dbReference type="ARBA" id="ARBA00022763"/>
    </source>
</evidence>
<keyword evidence="3 7" id="KW-0227">DNA damage</keyword>
<comment type="similarity">
    <text evidence="7">Belongs to the TFB4 family.</text>
</comment>
<dbReference type="AlphaFoldDB" id="A0AAV6MBH2"/>
<evidence type="ECO:0000256" key="7">
    <source>
        <dbReference type="RuleBase" id="RU368090"/>
    </source>
</evidence>
<feature type="non-terminal residue" evidence="11">
    <location>
        <position position="1"/>
    </location>
</feature>
<keyword evidence="5 7" id="KW-0234">DNA repair</keyword>
<sequence length="847" mass="90793">MADQVPATAFRALNLSLFLALALILANVALVCAKSTIEPCSNSDSCNALLGYTLYTDLKVSEVASLFQVDPILILTANAIDVSYPDVENHILPSQLFVKIPISCSCVDGIRKSVSTRYKTRPSDTLSSIADSIYAGLVSSDQIREANSISDPSVLDVGQTLVVPLPCTCFNGTDNSLPAIYLSYVVQSDDTLAGIAFRYSTTITDLMDVNAMGNPAIKAGDILAVPLPACGSKFPGYASDFGLIVPNGSYAITASHCVQCSCGPGNLNMYCMPAPFAVSCSSMQCRNSNLMLGNFTAQQSSAGCNVTSCSYGGFVNGTILTTLSSSLQPRCPGPQQFPPVKAPPTTVTRDSNFPPAPAPQFDGSPAPGSGSGSGSIPSTTSSLPGLPPASGPVGSSSGLNPAPSSASSLMNPFAKQSSWTNVIQHMIFELCLLVTDVSTLCGNKRYDLVLEIMSNQRILVLHAAENRKTSCSSDCEAHRPSLLIDDHKVLNSKLQVEALEMKYQIRGVPAMPDGYIHSVVEEEQRDPKLRGGKSIRSRTGRLLSVANSETAMASAPSKLYADDVSLLVVLLDTNPFFWSTYSLPFSKFLSHVLAFLNSILVLNQLNEVVVIGTGYASCKYLYNSSSYSNRSLEDGRMPALCTRLLNNLEEFMIGDEQSIKEDPRGGTMSSLLSGSLSMALCYIQKVFRSGSLHPHPRILCLQGSPDGPEQYVAIMNSIFSAQRSMVPIDSCYIGSHNSAFLQQASYITGGVYLKPQQMDGLFQYLSTVFATDLHSRTFLQLPKSVGVDFRASCFCHKKTIDMGFVCSVCLSIFCKHHKKCSTCGSVFGETPVAVDSVSKLKRKTPET</sequence>
<feature type="compositionally biased region" description="Pro residues" evidence="8">
    <location>
        <begin position="331"/>
        <end position="342"/>
    </location>
</feature>
<keyword evidence="2 7" id="KW-0479">Metal-binding</keyword>
<evidence type="ECO:0000256" key="8">
    <source>
        <dbReference type="SAM" id="MobiDB-lite"/>
    </source>
</evidence>
<feature type="region of interest" description="Disordered" evidence="8">
    <location>
        <begin position="331"/>
        <end position="407"/>
    </location>
</feature>
<gene>
    <name evidence="11" type="primary">LYM1</name>
    <name evidence="11" type="ORF">SDJN03_23420</name>
</gene>
<keyword evidence="4 7" id="KW-0862">Zinc</keyword>
<keyword evidence="12" id="KW-1185">Reference proteome</keyword>
<evidence type="ECO:0000256" key="2">
    <source>
        <dbReference type="ARBA" id="ARBA00022723"/>
    </source>
</evidence>
<dbReference type="GO" id="GO:0005675">
    <property type="term" value="C:transcription factor TFIIH holo complex"/>
    <property type="evidence" value="ECO:0007669"/>
    <property type="project" value="UniProtKB-UniRule"/>
</dbReference>
<dbReference type="PANTHER" id="PTHR12831:SF0">
    <property type="entry name" value="GENERAL TRANSCRIPTION FACTOR IIH SUBUNIT 3"/>
    <property type="match status" value="1"/>
</dbReference>
<dbReference type="GO" id="GO:0008270">
    <property type="term" value="F:zinc ion binding"/>
    <property type="evidence" value="ECO:0007669"/>
    <property type="project" value="UniProtKB-KW"/>
</dbReference>
<keyword evidence="7" id="KW-0805">Transcription regulation</keyword>
<comment type="function">
    <text evidence="7">Component of the general transcription and DNA repair factor IIH (TFIIH) core complex, which is involved in general and transcription-coupled nucleotide excision repair (NER) of damaged DNA and, when complexed to CAK, in RNA transcription by RNA polymerase II. In NER, TFIIH acts by opening DNA around the lesion to allow the excision of the damaged oligonucleotide and its replacement by a new DNA fragment. In transcription, TFIIH has an essential role in transcription initiation. When the pre-initiation complex (PIC) has been established, TFIIH is required for promoter opening and promoter escape. Phosphorylation of the C-terminal tail (CTD) of the largest subunit of RNA polymerase II by the kinase module CAK controls the initiation of transcription.</text>
</comment>
<dbReference type="InterPro" id="IPR018392">
    <property type="entry name" value="LysM"/>
</dbReference>
<keyword evidence="6 7" id="KW-0539">Nucleus</keyword>
<dbReference type="Pfam" id="PF01476">
    <property type="entry name" value="LysM"/>
    <property type="match status" value="2"/>
</dbReference>
<accession>A0AAV6MBH2</accession>
<protein>
    <recommendedName>
        <fullName evidence="7">General transcription and DNA repair factor IIH subunit TFB4</fullName>
    </recommendedName>
    <alternativeName>
        <fullName evidence="7">RNA polymerase II transcription factor B subunit 4</fullName>
    </alternativeName>
</protein>
<comment type="subcellular location">
    <subcellularLocation>
        <location evidence="1 7">Nucleus</location>
    </subcellularLocation>
</comment>
<feature type="domain" description="LysM" evidence="10">
    <location>
        <begin position="182"/>
        <end position="225"/>
    </location>
</feature>
<feature type="compositionally biased region" description="Low complexity" evidence="8">
    <location>
        <begin position="363"/>
        <end position="384"/>
    </location>
</feature>
<keyword evidence="9" id="KW-0732">Signal</keyword>
<dbReference type="SMART" id="SM00257">
    <property type="entry name" value="LysM"/>
    <property type="match status" value="2"/>
</dbReference>
<dbReference type="InterPro" id="IPR004600">
    <property type="entry name" value="TFIIH_Tfb4/GTF2H3"/>
</dbReference>
<evidence type="ECO:0000313" key="11">
    <source>
        <dbReference type="EMBL" id="KAG6578972.1"/>
    </source>
</evidence>
<evidence type="ECO:0000259" key="10">
    <source>
        <dbReference type="PROSITE" id="PS51782"/>
    </source>
</evidence>
<evidence type="ECO:0000313" key="12">
    <source>
        <dbReference type="Proteomes" id="UP000685013"/>
    </source>
</evidence>
<evidence type="ECO:0000256" key="4">
    <source>
        <dbReference type="ARBA" id="ARBA00022833"/>
    </source>
</evidence>
<dbReference type="GO" id="GO:0006355">
    <property type="term" value="P:regulation of DNA-templated transcription"/>
    <property type="evidence" value="ECO:0007669"/>
    <property type="project" value="InterPro"/>
</dbReference>
<dbReference type="Pfam" id="PF03850">
    <property type="entry name" value="Tfb4"/>
    <property type="match status" value="1"/>
</dbReference>
<comment type="caution">
    <text evidence="11">The sequence shown here is derived from an EMBL/GenBank/DDBJ whole genome shotgun (WGS) entry which is preliminary data.</text>
</comment>
<dbReference type="CDD" id="cd00118">
    <property type="entry name" value="LysM"/>
    <property type="match status" value="2"/>
</dbReference>
<evidence type="ECO:0000256" key="1">
    <source>
        <dbReference type="ARBA" id="ARBA00004123"/>
    </source>
</evidence>
<feature type="signal peptide" evidence="9">
    <location>
        <begin position="1"/>
        <end position="33"/>
    </location>
</feature>
<dbReference type="GO" id="GO:0000439">
    <property type="term" value="C:transcription factor TFIIH core complex"/>
    <property type="evidence" value="ECO:0007669"/>
    <property type="project" value="UniProtKB-UniRule"/>
</dbReference>